<dbReference type="Pfam" id="PF17432">
    <property type="entry name" value="DUF3458_C"/>
    <property type="match status" value="1"/>
</dbReference>
<evidence type="ECO:0000259" key="3">
    <source>
        <dbReference type="Pfam" id="PF17432"/>
    </source>
</evidence>
<dbReference type="OrthoDB" id="100605at2"/>
<evidence type="ECO:0000256" key="1">
    <source>
        <dbReference type="ARBA" id="ARBA00022438"/>
    </source>
</evidence>
<organism evidence="4 5">
    <name type="scientific">Psychrosphaera haliotis</name>
    <dbReference type="NCBI Taxonomy" id="555083"/>
    <lineage>
        <taxon>Bacteria</taxon>
        <taxon>Pseudomonadati</taxon>
        <taxon>Pseudomonadota</taxon>
        <taxon>Gammaproteobacteria</taxon>
        <taxon>Alteromonadales</taxon>
        <taxon>Pseudoalteromonadaceae</taxon>
        <taxon>Psychrosphaera</taxon>
    </lineage>
</organism>
<comment type="caution">
    <text evidence="4">The sequence shown here is derived from an EMBL/GenBank/DDBJ whole genome shotgun (WGS) entry which is preliminary data.</text>
</comment>
<evidence type="ECO:0000259" key="2">
    <source>
        <dbReference type="Pfam" id="PF11940"/>
    </source>
</evidence>
<dbReference type="GO" id="GO:0004177">
    <property type="term" value="F:aminopeptidase activity"/>
    <property type="evidence" value="ECO:0007669"/>
    <property type="project" value="UniProtKB-KW"/>
</dbReference>
<reference evidence="4 5" key="1">
    <citation type="submission" date="2019-11" db="EMBL/GenBank/DDBJ databases">
        <title>P. haliotis isolates from Z. marina roots.</title>
        <authorList>
            <person name="Cohen M."/>
            <person name="Jospin G."/>
            <person name="Eisen J.A."/>
            <person name="Coil D.A."/>
        </authorList>
    </citation>
    <scope>NUCLEOTIDE SEQUENCE [LARGE SCALE GENOMIC DNA]</scope>
    <source>
        <strain evidence="4 5">UCD-MCMsp1aY</strain>
    </source>
</reference>
<gene>
    <name evidence="4" type="ORF">GNP35_03645</name>
</gene>
<keyword evidence="1" id="KW-0645">Protease</keyword>
<dbReference type="Pfam" id="PF11940">
    <property type="entry name" value="DUF3458"/>
    <property type="match status" value="1"/>
</dbReference>
<proteinExistence type="predicted"/>
<dbReference type="InterPro" id="IPR038438">
    <property type="entry name" value="PepN_Ig-like_sf"/>
</dbReference>
<dbReference type="PANTHER" id="PTHR46322:SF1">
    <property type="entry name" value="PUROMYCIN-SENSITIVE AMINOPEPTIDASE"/>
    <property type="match status" value="1"/>
</dbReference>
<protein>
    <submittedName>
        <fullName evidence="4">DUF3458 domain-containing protein</fullName>
    </submittedName>
</protein>
<dbReference type="AlphaFoldDB" id="A0A6N8FBA3"/>
<dbReference type="Gene3D" id="2.60.40.1840">
    <property type="match status" value="1"/>
</dbReference>
<evidence type="ECO:0000313" key="4">
    <source>
        <dbReference type="EMBL" id="MUH71661.1"/>
    </source>
</evidence>
<name>A0A6N8FBA3_9GAMM</name>
<feature type="domain" description="Peptidase M1 alanyl aminopeptidase Ig-like fold" evidence="2">
    <location>
        <begin position="20"/>
        <end position="107"/>
    </location>
</feature>
<keyword evidence="5" id="KW-1185">Reference proteome</keyword>
<keyword evidence="1" id="KW-0378">Hydrolase</keyword>
<dbReference type="InterPro" id="IPR024601">
    <property type="entry name" value="Peptidase_M1_pepN_C"/>
</dbReference>
<dbReference type="PANTHER" id="PTHR46322">
    <property type="entry name" value="PUROMYCIN-SENSITIVE AMINOPEPTIDASE"/>
    <property type="match status" value="1"/>
</dbReference>
<dbReference type="InterPro" id="IPR012779">
    <property type="entry name" value="Peptidase_M1_pepN"/>
</dbReference>
<dbReference type="EMBL" id="WOCD01000002">
    <property type="protein sequence ID" value="MUH71661.1"/>
    <property type="molecule type" value="Genomic_DNA"/>
</dbReference>
<dbReference type="InterPro" id="IPR035414">
    <property type="entry name" value="Peptidase_M1_pepN_Ig-like"/>
</dbReference>
<keyword evidence="1" id="KW-0031">Aminopeptidase</keyword>
<sequence length="345" mass="38746">MADANNRDLTGFSRWYSQSGTPVVTVLEKQAASKLTLEFEQSIYNRTEHFEALTIPVNYELLSIRSGQSLQRGTMELNQHQQSFDIAISEPVDVVLFENFSAPVKVVRDIELETIQRIIGNATDQFCRWDMLQTLWQQTLQGSTSILETELVNTLCNVVKSKSIDAAVKAEMLSIPTFQSLADTMDTVKVDEILSLRTTIATAVAKSVEAELISIIESIDMVSDDYNSNNAAKRSLRAASLKLLAYGSSDFTADKIRSLFDNATNMTDKIAAIQASAIADKTLCNDLLDSLYNEFEGQVLVFDKILQVVASRNDDNIYDLMDEWSRKNEFKRNNPNRMRSLTVHL</sequence>
<accession>A0A6N8FBA3</accession>
<dbReference type="InterPro" id="IPR037144">
    <property type="entry name" value="Peptidase_M1_pepN_C_sf"/>
</dbReference>
<dbReference type="Proteomes" id="UP000439994">
    <property type="component" value="Unassembled WGS sequence"/>
</dbReference>
<feature type="domain" description="Peptidase M1 alanyl aminopeptidase C-terminal" evidence="3">
    <location>
        <begin position="119"/>
        <end position="343"/>
    </location>
</feature>
<dbReference type="GO" id="GO:0008270">
    <property type="term" value="F:zinc ion binding"/>
    <property type="evidence" value="ECO:0007669"/>
    <property type="project" value="InterPro"/>
</dbReference>
<dbReference type="Gene3D" id="1.25.50.10">
    <property type="entry name" value="Peptidase M1, alanyl aminopeptidase, C-terminal domain"/>
    <property type="match status" value="1"/>
</dbReference>
<evidence type="ECO:0000313" key="5">
    <source>
        <dbReference type="Proteomes" id="UP000439994"/>
    </source>
</evidence>